<reference evidence="5 6" key="1">
    <citation type="submission" date="2023-04" db="EMBL/GenBank/DDBJ databases">
        <title>Genome Encyclopedia of Bacteria and Archaea VI: Functional Genomics of Type Strains.</title>
        <authorList>
            <person name="Whitman W."/>
        </authorList>
    </citation>
    <scope>NUCLEOTIDE SEQUENCE [LARGE SCALE GENOMIC DNA]</scope>
    <source>
        <strain evidence="5 6">SG_E_30_P1</strain>
    </source>
</reference>
<sequence>MSTNRRLIIVNRADPVICGHSVEGRNLAEVALTRGFDDVRIVTWPLERLQSSGLPLKPLDSVLPYSEGITVERPEPVGDYKVPDGRYTAGITGRLVELLTDGVPTTVLSLYLSPHTLAVDDAVRVAQSTGLPVDVTTIAEAVGSDITNVVRSSLERDAFGAAAQIFSAYLAQDRPVAVSEYTRDIIVAGAEELDARHGTRFAEACRERIEISYPAIDTSAYLDLDPEETARVLESRGLARNRYVLFLSRLQAAKGVDDLIGGFERAALPADVELIIAGRGPDADRLHTIAAASPLSERIRFLDDVGDAEKPHLMEACAVYALPSKPSADFVETFGIAIAEKMLAGGGPVITTLTGGIGEAVGDHAIIVPVEDPDAIAAALEEALALDTDELSVRAAAARDYALQFDRENVFDKLFRTEVVVR</sequence>
<proteinExistence type="inferred from homology"/>
<evidence type="ECO:0000256" key="1">
    <source>
        <dbReference type="ARBA" id="ARBA00009481"/>
    </source>
</evidence>
<accession>A0ABT6KPW3</accession>
<dbReference type="Pfam" id="PF00534">
    <property type="entry name" value="Glycos_transf_1"/>
    <property type="match status" value="1"/>
</dbReference>
<evidence type="ECO:0000313" key="6">
    <source>
        <dbReference type="Proteomes" id="UP001160142"/>
    </source>
</evidence>
<name>A0ABT6KPW3_9MICO</name>
<gene>
    <name evidence="5" type="ORF">M2152_002023</name>
</gene>
<dbReference type="EMBL" id="JARXVQ010000001">
    <property type="protein sequence ID" value="MDH6181841.1"/>
    <property type="molecule type" value="Genomic_DNA"/>
</dbReference>
<feature type="domain" description="Glycosyl transferase family 1" evidence="4">
    <location>
        <begin position="241"/>
        <end position="390"/>
    </location>
</feature>
<organism evidence="5 6">
    <name type="scientific">Antiquaquibacter oligotrophicus</name>
    <dbReference type="NCBI Taxonomy" id="2880260"/>
    <lineage>
        <taxon>Bacteria</taxon>
        <taxon>Bacillati</taxon>
        <taxon>Actinomycetota</taxon>
        <taxon>Actinomycetes</taxon>
        <taxon>Micrococcales</taxon>
        <taxon>Microbacteriaceae</taxon>
        <taxon>Antiquaquibacter</taxon>
    </lineage>
</organism>
<dbReference type="Proteomes" id="UP001160142">
    <property type="component" value="Unassembled WGS sequence"/>
</dbReference>
<dbReference type="RefSeq" id="WP_322134141.1">
    <property type="nucleotide sequence ID" value="NZ_CP085036.1"/>
</dbReference>
<comment type="similarity">
    <text evidence="1">Belongs to the glycosyltransferase group 1 family. Glycosyltransferase 4 subfamily.</text>
</comment>
<comment type="caution">
    <text evidence="5">The sequence shown here is derived from an EMBL/GenBank/DDBJ whole genome shotgun (WGS) entry which is preliminary data.</text>
</comment>
<keyword evidence="6" id="KW-1185">Reference proteome</keyword>
<keyword evidence="2" id="KW-0328">Glycosyltransferase</keyword>
<dbReference type="SUPFAM" id="SSF53756">
    <property type="entry name" value="UDP-Glycosyltransferase/glycogen phosphorylase"/>
    <property type="match status" value="1"/>
</dbReference>
<evidence type="ECO:0000313" key="5">
    <source>
        <dbReference type="EMBL" id="MDH6181841.1"/>
    </source>
</evidence>
<evidence type="ECO:0000259" key="4">
    <source>
        <dbReference type="Pfam" id="PF00534"/>
    </source>
</evidence>
<dbReference type="Gene3D" id="3.40.50.2000">
    <property type="entry name" value="Glycogen Phosphorylase B"/>
    <property type="match status" value="2"/>
</dbReference>
<keyword evidence="3" id="KW-0808">Transferase</keyword>
<evidence type="ECO:0000256" key="3">
    <source>
        <dbReference type="ARBA" id="ARBA00022679"/>
    </source>
</evidence>
<dbReference type="PANTHER" id="PTHR12526:SF640">
    <property type="entry name" value="COLANIC ACID BIOSYNTHESIS GLYCOSYLTRANSFERASE WCAL-RELATED"/>
    <property type="match status" value="1"/>
</dbReference>
<dbReference type="InterPro" id="IPR001296">
    <property type="entry name" value="Glyco_trans_1"/>
</dbReference>
<evidence type="ECO:0000256" key="2">
    <source>
        <dbReference type="ARBA" id="ARBA00022676"/>
    </source>
</evidence>
<dbReference type="PANTHER" id="PTHR12526">
    <property type="entry name" value="GLYCOSYLTRANSFERASE"/>
    <property type="match status" value="1"/>
</dbReference>
<protein>
    <submittedName>
        <fullName evidence="5">Glycosyltransferase involved in cell wall biosynthesis</fullName>
    </submittedName>
</protein>